<reference evidence="1 2" key="1">
    <citation type="journal article" date="2016" name="Sci. Rep.">
        <title>Genomic and phenotypic characterization of the species Acinetobacter venetianus.</title>
        <authorList>
            <person name="Fondi M."/>
            <person name="Maida I."/>
            <person name="Perrin E."/>
            <person name="Orlandini V."/>
            <person name="La Torre L."/>
            <person name="Bosi E."/>
            <person name="Negroni A."/>
            <person name="Zanaroli G."/>
            <person name="Fava F."/>
            <person name="Decorosi F."/>
            <person name="Giovannetti L."/>
            <person name="Viti C."/>
            <person name="Vaneechoutte M."/>
            <person name="Dijkshoorn L."/>
            <person name="Fani R."/>
        </authorList>
    </citation>
    <scope>NUCLEOTIDE SEQUENCE [LARGE SCALE GENOMIC DNA]</scope>
    <source>
        <strain evidence="1 2">LUH5627</strain>
    </source>
</reference>
<dbReference type="RefSeq" id="WP_061519591.1">
    <property type="nucleotide sequence ID" value="NZ_JRUE01000228.1"/>
</dbReference>
<dbReference type="PATRIC" id="fig|52133.18.peg.3104"/>
<protein>
    <submittedName>
        <fullName evidence="1">Uncharacterized protein</fullName>
    </submittedName>
</protein>
<proteinExistence type="predicted"/>
<evidence type="ECO:0000313" key="2">
    <source>
        <dbReference type="Proteomes" id="UP000075680"/>
    </source>
</evidence>
<gene>
    <name evidence="1" type="ORF">AVENLUH5627_03031</name>
</gene>
<name>A0A150HLD2_9GAMM</name>
<sequence length="73" mass="8252">MKKNVDAERIRAAFKATQGIVEHSFEQNVIDASQAYVNAMIERIASGESSFEEEDAVLMMKWRAMNALQDKDS</sequence>
<dbReference type="EMBL" id="JRUE01000228">
    <property type="protein sequence ID" value="KXZ64620.1"/>
    <property type="molecule type" value="Genomic_DNA"/>
</dbReference>
<organism evidence="1 2">
    <name type="scientific">Acinetobacter venetianus</name>
    <dbReference type="NCBI Taxonomy" id="52133"/>
    <lineage>
        <taxon>Bacteria</taxon>
        <taxon>Pseudomonadati</taxon>
        <taxon>Pseudomonadota</taxon>
        <taxon>Gammaproteobacteria</taxon>
        <taxon>Moraxellales</taxon>
        <taxon>Moraxellaceae</taxon>
        <taxon>Acinetobacter</taxon>
    </lineage>
</organism>
<dbReference type="AlphaFoldDB" id="A0A150HLD2"/>
<comment type="caution">
    <text evidence="1">The sequence shown here is derived from an EMBL/GenBank/DDBJ whole genome shotgun (WGS) entry which is preliminary data.</text>
</comment>
<accession>A0A150HLD2</accession>
<dbReference type="Proteomes" id="UP000075680">
    <property type="component" value="Unassembled WGS sequence"/>
</dbReference>
<evidence type="ECO:0000313" key="1">
    <source>
        <dbReference type="EMBL" id="KXZ64620.1"/>
    </source>
</evidence>